<evidence type="ECO:0000313" key="2">
    <source>
        <dbReference type="Proteomes" id="UP001164803"/>
    </source>
</evidence>
<keyword evidence="2" id="KW-1185">Reference proteome</keyword>
<reference evidence="1" key="1">
    <citation type="submission" date="2022-08" db="EMBL/GenBank/DDBJ databases">
        <title>Alicyclobacillus dauci DSM2870, complete genome.</title>
        <authorList>
            <person name="Wang Q."/>
            <person name="Cai R."/>
            <person name="Wang Z."/>
        </authorList>
    </citation>
    <scope>NUCLEOTIDE SEQUENCE</scope>
    <source>
        <strain evidence="1">DSM 28700</strain>
    </source>
</reference>
<organism evidence="1 2">
    <name type="scientific">Alicyclobacillus dauci</name>
    <dbReference type="NCBI Taxonomy" id="1475485"/>
    <lineage>
        <taxon>Bacteria</taxon>
        <taxon>Bacillati</taxon>
        <taxon>Bacillota</taxon>
        <taxon>Bacilli</taxon>
        <taxon>Bacillales</taxon>
        <taxon>Alicyclobacillaceae</taxon>
        <taxon>Alicyclobacillus</taxon>
    </lineage>
</organism>
<keyword evidence="1" id="KW-0489">Methyltransferase</keyword>
<protein>
    <submittedName>
        <fullName evidence="1">SAM-dependent methyltransferase</fullName>
    </submittedName>
</protein>
<name>A0ABY6Z3K9_9BACL</name>
<dbReference type="GO" id="GO:0032259">
    <property type="term" value="P:methylation"/>
    <property type="evidence" value="ECO:0007669"/>
    <property type="project" value="UniProtKB-KW"/>
</dbReference>
<keyword evidence="1" id="KW-0808">Transferase</keyword>
<dbReference type="GO" id="GO:0008168">
    <property type="term" value="F:methyltransferase activity"/>
    <property type="evidence" value="ECO:0007669"/>
    <property type="project" value="UniProtKB-KW"/>
</dbReference>
<proteinExistence type="predicted"/>
<gene>
    <name evidence="1" type="ORF">NZD86_01495</name>
</gene>
<accession>A0ABY6Z3K9</accession>
<dbReference type="Proteomes" id="UP001164803">
    <property type="component" value="Chromosome"/>
</dbReference>
<evidence type="ECO:0000313" key="1">
    <source>
        <dbReference type="EMBL" id="WAH37252.1"/>
    </source>
</evidence>
<dbReference type="EMBL" id="CP104064">
    <property type="protein sequence ID" value="WAH37252.1"/>
    <property type="molecule type" value="Genomic_DNA"/>
</dbReference>
<sequence>MSQVEKTVGLDLSRIVFIGRTWEEYLLMFNLSKEDLMGRKVLDCPSGACSFTANANKNGIDTMATDIAYYHDVDDLEKKGFQDIEHTMQSMEKSAGNYIWNFFSDIGELKRMRTQALTECVSDMKEFGASRYLPAVLPQLPFTDKQFDVTLSAHFLFTYTDRLDYDFHIQTMNELFRVTGEEVRIFPTVDMEGKKYEYMDTLIEWVSGQGWTAEEIQVPYEFQKNANTMLKLTIK</sequence>
<dbReference type="RefSeq" id="WP_268044719.1">
    <property type="nucleotide sequence ID" value="NZ_CP104064.1"/>
</dbReference>